<evidence type="ECO:0000313" key="9">
    <source>
        <dbReference type="EMBL" id="MBW3092206.1"/>
    </source>
</evidence>
<evidence type="ECO:0000259" key="8">
    <source>
        <dbReference type="PROSITE" id="PS50929"/>
    </source>
</evidence>
<dbReference type="InterPro" id="IPR011527">
    <property type="entry name" value="ABC1_TM_dom"/>
</dbReference>
<feature type="domain" description="ABC transmembrane type-1" evidence="8">
    <location>
        <begin position="813"/>
        <end position="1058"/>
    </location>
</feature>
<keyword evidence="9" id="KW-0067">ATP-binding</keyword>
<dbReference type="EMBL" id="JAHBBH010000008">
    <property type="protein sequence ID" value="MBW3092206.1"/>
    <property type="molecule type" value="Genomic_DNA"/>
</dbReference>
<feature type="transmembrane region" description="Helical" evidence="6">
    <location>
        <begin position="923"/>
        <end position="946"/>
    </location>
</feature>
<dbReference type="SMART" id="SM00382">
    <property type="entry name" value="AAA"/>
    <property type="match status" value="2"/>
</dbReference>
<feature type="transmembrane region" description="Helical" evidence="6">
    <location>
        <begin position="168"/>
        <end position="188"/>
    </location>
</feature>
<keyword evidence="9" id="KW-0547">Nucleotide-binding</keyword>
<feature type="compositionally biased region" description="Low complexity" evidence="5">
    <location>
        <begin position="749"/>
        <end position="758"/>
    </location>
</feature>
<keyword evidence="2 6" id="KW-0812">Transmembrane</keyword>
<feature type="compositionally biased region" description="Low complexity" evidence="5">
    <location>
        <begin position="712"/>
        <end position="729"/>
    </location>
</feature>
<dbReference type="InterPro" id="IPR017871">
    <property type="entry name" value="ABC_transporter-like_CS"/>
</dbReference>
<feature type="transmembrane region" description="Helical" evidence="6">
    <location>
        <begin position="845"/>
        <end position="867"/>
    </location>
</feature>
<feature type="transmembrane region" description="Helical" evidence="6">
    <location>
        <begin position="952"/>
        <end position="972"/>
    </location>
</feature>
<dbReference type="Pfam" id="PF00005">
    <property type="entry name" value="ABC_tran"/>
    <property type="match status" value="2"/>
</dbReference>
<keyword evidence="10" id="KW-1185">Reference proteome</keyword>
<feature type="transmembrane region" description="Helical" evidence="6">
    <location>
        <begin position="91"/>
        <end position="108"/>
    </location>
</feature>
<dbReference type="Pfam" id="PF00664">
    <property type="entry name" value="ABC_membrane"/>
    <property type="match status" value="2"/>
</dbReference>
<dbReference type="PROSITE" id="PS00211">
    <property type="entry name" value="ABC_TRANSPORTER_1"/>
    <property type="match status" value="1"/>
</dbReference>
<dbReference type="PROSITE" id="PS50893">
    <property type="entry name" value="ABC_TRANSPORTER_2"/>
    <property type="match status" value="2"/>
</dbReference>
<evidence type="ECO:0000256" key="4">
    <source>
        <dbReference type="ARBA" id="ARBA00023136"/>
    </source>
</evidence>
<feature type="compositionally biased region" description="Polar residues" evidence="5">
    <location>
        <begin position="731"/>
        <end position="742"/>
    </location>
</feature>
<comment type="caution">
    <text evidence="9">The sequence shown here is derived from an EMBL/GenBank/DDBJ whole genome shotgun (WGS) entry which is preliminary data.</text>
</comment>
<feature type="transmembrane region" description="Helical" evidence="6">
    <location>
        <begin position="194"/>
        <end position="214"/>
    </location>
</feature>
<dbReference type="InterPro" id="IPR003439">
    <property type="entry name" value="ABC_transporter-like_ATP-bd"/>
</dbReference>
<evidence type="ECO:0000259" key="7">
    <source>
        <dbReference type="PROSITE" id="PS50893"/>
    </source>
</evidence>
<dbReference type="PANTHER" id="PTHR24221">
    <property type="entry name" value="ATP-BINDING CASSETTE SUB-FAMILY B"/>
    <property type="match status" value="1"/>
</dbReference>
<feature type="transmembrane region" description="Helical" evidence="6">
    <location>
        <begin position="308"/>
        <end position="325"/>
    </location>
</feature>
<feature type="transmembrane region" description="Helical" evidence="6">
    <location>
        <begin position="811"/>
        <end position="839"/>
    </location>
</feature>
<evidence type="ECO:0000256" key="5">
    <source>
        <dbReference type="SAM" id="MobiDB-lite"/>
    </source>
</evidence>
<feature type="transmembrane region" description="Helical" evidence="6">
    <location>
        <begin position="1083"/>
        <end position="1107"/>
    </location>
</feature>
<evidence type="ECO:0000256" key="3">
    <source>
        <dbReference type="ARBA" id="ARBA00022989"/>
    </source>
</evidence>
<accession>A0ABS6WDT7</accession>
<dbReference type="CDD" id="cd03228">
    <property type="entry name" value="ABCC_MRP_Like"/>
    <property type="match status" value="1"/>
</dbReference>
<name>A0ABS6WDT7_9BIFI</name>
<evidence type="ECO:0000256" key="1">
    <source>
        <dbReference type="ARBA" id="ARBA00004141"/>
    </source>
</evidence>
<protein>
    <submittedName>
        <fullName evidence="9">ATP-binding cassette domain-containing protein</fullName>
    </submittedName>
</protein>
<keyword evidence="4 6" id="KW-0472">Membrane</keyword>
<evidence type="ECO:0000256" key="2">
    <source>
        <dbReference type="ARBA" id="ARBA00022692"/>
    </source>
</evidence>
<dbReference type="InterPro" id="IPR039421">
    <property type="entry name" value="Type_1_exporter"/>
</dbReference>
<feature type="domain" description="ABC transporter" evidence="7">
    <location>
        <begin position="1140"/>
        <end position="1372"/>
    </location>
</feature>
<gene>
    <name evidence="9" type="ORF">KIH79_04405</name>
</gene>
<reference evidence="9 10" key="1">
    <citation type="submission" date="2021-05" db="EMBL/GenBank/DDBJ databases">
        <title>Phylogenetic classification of ten novel species belonging to the genus Bifidobacterium comprising B. colchicus sp. nov., B. abeli sp. nov., B. bicoloris sp. nov., B. guerezis sp. nov., B. rosaliae sp. nov., B. santillanensis sp. nov., B. argentati sp. nov., B. amazzoni sp. nov., B. pluviali sp. nov., and B. pinnaculum sp. nov.</title>
        <authorList>
            <person name="Lugli G.A."/>
            <person name="Ruiz Garcia L."/>
            <person name="Margolles A."/>
            <person name="Ventura M."/>
        </authorList>
    </citation>
    <scope>NUCLEOTIDE SEQUENCE [LARGE SCALE GENOMIC DNA]</scope>
    <source>
        <strain evidence="9 10">82T10</strain>
    </source>
</reference>
<dbReference type="PANTHER" id="PTHR24221:SF654">
    <property type="entry name" value="ATP-BINDING CASSETTE SUB-FAMILY B MEMBER 6"/>
    <property type="match status" value="1"/>
</dbReference>
<organism evidence="9 10">
    <name type="scientific">Bifidobacterium miconis</name>
    <dbReference type="NCBI Taxonomy" id="2834435"/>
    <lineage>
        <taxon>Bacteria</taxon>
        <taxon>Bacillati</taxon>
        <taxon>Actinomycetota</taxon>
        <taxon>Actinomycetes</taxon>
        <taxon>Bifidobacteriales</taxon>
        <taxon>Bifidobacteriaceae</taxon>
        <taxon>Bifidobacterium</taxon>
    </lineage>
</organism>
<keyword evidence="3 6" id="KW-1133">Transmembrane helix</keyword>
<feature type="region of interest" description="Disordered" evidence="5">
    <location>
        <begin position="388"/>
        <end position="430"/>
    </location>
</feature>
<evidence type="ECO:0000256" key="6">
    <source>
        <dbReference type="SAM" id="Phobius"/>
    </source>
</evidence>
<feature type="transmembrane region" description="Helical" evidence="6">
    <location>
        <begin position="21"/>
        <end position="42"/>
    </location>
</feature>
<dbReference type="RefSeq" id="WP_219058298.1">
    <property type="nucleotide sequence ID" value="NZ_JAHBBH010000008.1"/>
</dbReference>
<sequence length="1372" mass="143763">MFDKRLFALADGIGRLVAGKVALMWLGLLANVAFVATLVMMLGDLLWWFDPTAAVPAMCKVDLTIDPSGGCIDLHDPAHGTFGWAAFAARLPWYLLALALIAAVRYLTTRGATKLGFEAAERVKLSLREKLYRKMLAFGPSYGSRVKTADVVQSAGEGIEQIQSFFELFLPQLFYSVLAPLTLFAVLLPVNLPAAVTLLVCAPLIVVIVGLVAMRAARVFKKYWGKYTDMGAAFLDNLQGLETLKIFDADERAARDMDRKAEEFRVMTMNVLQIQLRSLTAMDTVAYGGAAAGIGVAVWQLMSGSLGLPGAIMIVLLSADFFIPLRQLGSFFHVAMNGMTSTKRIFALLDAPEPRHGSQTLEADSGAPVVTFERVGFAYGNDDSAADSAAGSDSGTAMQSSVKPSVKHSGSAGEDVGAHADTSDSSRVPHPALADATFMANPGQVTAIVGVSGSGKSTAAALLAGTTVGYTGSIALFDYAGRHEVSDLTDESLMRAVTVVGARSHLFAGTLRDNLLMAYRTAAHHGPSASPRPSARSTVASVPCATASGSVVGSANQPAVDPAAEAVMWDALRRARIDDFVRAHGGLDMTIEPDAANLSGGQRQRIAIARALLHDSPVIVFDEATSSVDADSESLILASIRDLANAGKTVIMITHRMANAADADTIVVLDHGHVVESGSHVRLLAANGTYARLFRTQQAVERVGRRDGAGDAGAARAEASESSESSARATGQRTGSKANVTNKNRRRAGASGKAGNAGNSAAAATAAAGTIADASGTAANAATETVAAPSAPRPYRLIPRLLHEAAPLSRFMILACVCGTLGHLSATFLPVFGTMALLAVAGHPVWGMGVVPAVIAMAVCALVRGLMRYAEQFMNHNVAFRLLALFRAKAFAALRRLAPAKLDGKGKGDLIALITTDVEMLEIFFAHTISPVVIALSTSVVYALALLLLDPWAALLLVAAHLAVGVLLPWLFSRGVRGIGDGLRKASSALDDQVLDGMRGIGEIIRFGAGERRVADIVTRTRDLWTRRAKLSRINGHYAGVGGVLVLVFTAAAALLAVAGAAGVAGLAGATGAAGALQGAPKLIVAVVLIASSFGPTLALAALPANLTNTFAAARRLFALMDEVPAVVETGADRPAYDGMALDHVTFAYPSGAADAPETAPVLADVSLDVPRSGILGIQGPSGRGKSTMLKLLMRYWDPQSGRVTLSREPLPDVDAHHRRRIQTMMSQETALFDGTIRDNLLIALPDGQSGVSGGASAGGTSGSVDDLLRDACRKASVLDLIDSLPDRLDTPVGELGDRLSEGERQRIGLARIFLRQSDLVLFDEPTSRLDALNEAVILQSINALAGERDAAIVLVSHRESAMRIADRVVAA</sequence>
<feature type="transmembrane region" description="Helical" evidence="6">
    <location>
        <begin position="1038"/>
        <end position="1063"/>
    </location>
</feature>
<feature type="transmembrane region" description="Helical" evidence="6">
    <location>
        <begin position="284"/>
        <end position="302"/>
    </location>
</feature>
<feature type="region of interest" description="Disordered" evidence="5">
    <location>
        <begin position="702"/>
        <end position="758"/>
    </location>
</feature>
<feature type="domain" description="ABC transmembrane type-1" evidence="8">
    <location>
        <begin position="91"/>
        <end position="337"/>
    </location>
</feature>
<dbReference type="PROSITE" id="PS50929">
    <property type="entry name" value="ABC_TM1F"/>
    <property type="match status" value="2"/>
</dbReference>
<dbReference type="InterPro" id="IPR003593">
    <property type="entry name" value="AAA+_ATPase"/>
</dbReference>
<comment type="subcellular location">
    <subcellularLocation>
        <location evidence="1">Membrane</location>
        <topology evidence="1">Multi-pass membrane protein</topology>
    </subcellularLocation>
</comment>
<evidence type="ECO:0000313" key="10">
    <source>
        <dbReference type="Proteomes" id="UP000700815"/>
    </source>
</evidence>
<dbReference type="GO" id="GO:0005524">
    <property type="term" value="F:ATP binding"/>
    <property type="evidence" value="ECO:0007669"/>
    <property type="project" value="UniProtKB-KW"/>
</dbReference>
<dbReference type="CDD" id="cd18781">
    <property type="entry name" value="ABC_6TM_AarD_CydDC_like"/>
    <property type="match status" value="1"/>
</dbReference>
<proteinExistence type="predicted"/>
<dbReference type="Proteomes" id="UP000700815">
    <property type="component" value="Unassembled WGS sequence"/>
</dbReference>
<feature type="domain" description="ABC transporter" evidence="7">
    <location>
        <begin position="418"/>
        <end position="696"/>
    </location>
</feature>